<organism evidence="2 3">
    <name type="scientific">Hermanssonia centrifuga</name>
    <dbReference type="NCBI Taxonomy" id="98765"/>
    <lineage>
        <taxon>Eukaryota</taxon>
        <taxon>Fungi</taxon>
        <taxon>Dikarya</taxon>
        <taxon>Basidiomycota</taxon>
        <taxon>Agaricomycotina</taxon>
        <taxon>Agaricomycetes</taxon>
        <taxon>Polyporales</taxon>
        <taxon>Meruliaceae</taxon>
        <taxon>Hermanssonia</taxon>
    </lineage>
</organism>
<gene>
    <name evidence="2" type="ORF">PHLCEN_2v8150</name>
</gene>
<dbReference type="Pfam" id="PF18759">
    <property type="entry name" value="Plavaka"/>
    <property type="match status" value="1"/>
</dbReference>
<keyword evidence="3" id="KW-1185">Reference proteome</keyword>
<proteinExistence type="predicted"/>
<evidence type="ECO:0000313" key="2">
    <source>
        <dbReference type="EMBL" id="PSR76903.1"/>
    </source>
</evidence>
<sequence>MPAQRRKQTYKPRVLPCTFKGCRQLFTNNSGLKRHVSSAHQDFGAGLRLHPLTGAAASKDLGFYAGSMPAADGPDLDWVEAGGGSDELWDPPPAHVEHVEADSDQIGGGHDRKHVEIHSLLDGIPCDLNGDDLPPGTSPLVQSQAPVDDYSPFMDRSEFELADFFYRKVQMSGGRIDELMQLWGSRDPNPPFADHRDLYNCIDAISVGDIPWQTFSVSYKGARSVNAAGEVPGWMDSKYEVHFRCPRKILQNQIGNPDFAGEMDFAPKRVFGKGGKRQYCDFMSGNWAWNQADIIATEDASTHGATFCPIIAGSDKTTVSVATGQNEYYPLYISNGLVHNNVRRAHRNAVTLVAFLAVPKTDREHDDNAKFRKFRRQLFHTSLNFIFQSLKPGMTTPEVTLCSDGHYRRIIYGLGPYIADYPEQVLLSCVVQGWCPKCMARPDELHSSGTRRTHKHTRQLLDSFDLNTLWDDYGVVGDLVPFTVGFPRADIHELLSPDILHQVIKGTFKDHLVAWVGEYLGLVHGPTRAAAIMADIDRRIAAVPSFPGLRRFPEGRGFKQWTGDDSKALMKVYLPALAGHVPSQMLQALSAFMDFCYLVRRDVISEDTLVAIDVALEQFQRERIVFEESGVQTSGFSLPRQHSILHYRKNIQLFAAPNGLCSSITEAKHIKAVKEPWRRSSRFEALGQMLVTNARLDKLSAARVDFEARGMLVGPCSILPATTALVGVGVDLSEGPEIPEQPSGFDKAKAKEMVLIAAEDDDGGPAEDGVTAQVTLAKCPARGYPGQLEALAEYIQVPQLTELTRRFLYDELNPGYSSSQITSDHYPDIISHISVFPSAIATYYAPSDYSGIGGMHRERIRAVPLWRREGPRHDCVFLDRDPTLPGFRGLDVVRVLLFFSFKFQQVRYPFYIQLLQHFLRYEQLLAYQEQWEQAWALSNEDPSKHNGIINPLPGQQGLHNGEDVLRDDGSYYMGGVNNGAGIDEVHEVHLRAMLDRDEPIVSEGQREFRLPELVVEMSDDEEELANDHMYW</sequence>
<evidence type="ECO:0000313" key="3">
    <source>
        <dbReference type="Proteomes" id="UP000186601"/>
    </source>
</evidence>
<protein>
    <recommendedName>
        <fullName evidence="1">C2H2-type domain-containing protein</fullName>
    </recommendedName>
</protein>
<dbReference type="EMBL" id="MLYV02000826">
    <property type="protein sequence ID" value="PSR76903.1"/>
    <property type="molecule type" value="Genomic_DNA"/>
</dbReference>
<dbReference type="Proteomes" id="UP000186601">
    <property type="component" value="Unassembled WGS sequence"/>
</dbReference>
<dbReference type="AlphaFoldDB" id="A0A2R6NUH0"/>
<reference evidence="2 3" key="1">
    <citation type="submission" date="2018-02" db="EMBL/GenBank/DDBJ databases">
        <title>Genome sequence of the basidiomycete white-rot fungus Phlebia centrifuga.</title>
        <authorList>
            <person name="Granchi Z."/>
            <person name="Peng M."/>
            <person name="de Vries R.P."/>
            <person name="Hilden K."/>
            <person name="Makela M.R."/>
            <person name="Grigoriev I."/>
            <person name="Riley R."/>
        </authorList>
    </citation>
    <scope>NUCLEOTIDE SEQUENCE [LARGE SCALE GENOMIC DNA]</scope>
    <source>
        <strain evidence="2 3">FBCC195</strain>
    </source>
</reference>
<dbReference type="InterPro" id="IPR041078">
    <property type="entry name" value="Plavaka"/>
</dbReference>
<name>A0A2R6NUH0_9APHY</name>
<dbReference type="PROSITE" id="PS00028">
    <property type="entry name" value="ZINC_FINGER_C2H2_1"/>
    <property type="match status" value="1"/>
</dbReference>
<dbReference type="STRING" id="98765.A0A2R6NUH0"/>
<dbReference type="InterPro" id="IPR013087">
    <property type="entry name" value="Znf_C2H2_type"/>
</dbReference>
<dbReference type="OrthoDB" id="3199698at2759"/>
<feature type="domain" description="C2H2-type" evidence="1">
    <location>
        <begin position="17"/>
        <end position="40"/>
    </location>
</feature>
<comment type="caution">
    <text evidence="2">The sequence shown here is derived from an EMBL/GenBank/DDBJ whole genome shotgun (WGS) entry which is preliminary data.</text>
</comment>
<evidence type="ECO:0000259" key="1">
    <source>
        <dbReference type="PROSITE" id="PS00028"/>
    </source>
</evidence>
<accession>A0A2R6NUH0</accession>